<keyword evidence="15" id="KW-1185">Reference proteome</keyword>
<dbReference type="PIRSF" id="PIRSF004911">
    <property type="entry name" value="DUF160"/>
    <property type="match status" value="1"/>
</dbReference>
<protein>
    <submittedName>
        <fullName evidence="14">L-lysine 2,3-aminomutase</fullName>
    </submittedName>
</protein>
<dbReference type="Gene3D" id="3.20.20.70">
    <property type="entry name" value="Aldolase class I"/>
    <property type="match status" value="1"/>
</dbReference>
<keyword evidence="8" id="KW-0408">Iron</keyword>
<dbReference type="OrthoDB" id="9768064at2"/>
<dbReference type="RefSeq" id="WP_092221665.1">
    <property type="nucleotide sequence ID" value="NZ_FNJI01000009.1"/>
</dbReference>
<accession>A0A1H0PFL7</accession>
<evidence type="ECO:0000313" key="15">
    <source>
        <dbReference type="Proteomes" id="UP000199073"/>
    </source>
</evidence>
<keyword evidence="10" id="KW-0413">Isomerase</keyword>
<dbReference type="InterPro" id="IPR058240">
    <property type="entry name" value="rSAM_sf"/>
</dbReference>
<dbReference type="NCBIfam" id="TIGR00238">
    <property type="entry name" value="KamA family radical SAM protein"/>
    <property type="match status" value="1"/>
</dbReference>
<feature type="modified residue" description="N6-(pyridoxal phosphate)lysine" evidence="12">
    <location>
        <position position="315"/>
    </location>
</feature>
<evidence type="ECO:0000256" key="6">
    <source>
        <dbReference type="ARBA" id="ARBA00022723"/>
    </source>
</evidence>
<evidence type="ECO:0000259" key="13">
    <source>
        <dbReference type="PROSITE" id="PS51918"/>
    </source>
</evidence>
<dbReference type="InterPro" id="IPR013785">
    <property type="entry name" value="Aldolase_TIM"/>
</dbReference>
<evidence type="ECO:0000256" key="2">
    <source>
        <dbReference type="ARBA" id="ARBA00001966"/>
    </source>
</evidence>
<dbReference type="PROSITE" id="PS51918">
    <property type="entry name" value="RADICAL_SAM"/>
    <property type="match status" value="1"/>
</dbReference>
<dbReference type="STRING" id="91360.SAMN05660330_01639"/>
<gene>
    <name evidence="14" type="ORF">SAMN05660330_01639</name>
</gene>
<evidence type="ECO:0000256" key="10">
    <source>
        <dbReference type="ARBA" id="ARBA00023235"/>
    </source>
</evidence>
<evidence type="ECO:0000256" key="4">
    <source>
        <dbReference type="ARBA" id="ARBA00022485"/>
    </source>
</evidence>
<evidence type="ECO:0000313" key="14">
    <source>
        <dbReference type="EMBL" id="SDP03445.1"/>
    </source>
</evidence>
<comment type="cofactor">
    <cofactor evidence="2">
        <name>[4Fe-4S] cluster</name>
        <dbReference type="ChEBI" id="CHEBI:49883"/>
    </cofactor>
</comment>
<dbReference type="CDD" id="cd01335">
    <property type="entry name" value="Radical_SAM"/>
    <property type="match status" value="1"/>
</dbReference>
<comment type="similarity">
    <text evidence="3">Belongs to the radical SAM superfamily. KamA family.</text>
</comment>
<organism evidence="14 15">
    <name type="scientific">Desulforhopalus singaporensis</name>
    <dbReference type="NCBI Taxonomy" id="91360"/>
    <lineage>
        <taxon>Bacteria</taxon>
        <taxon>Pseudomonadati</taxon>
        <taxon>Thermodesulfobacteriota</taxon>
        <taxon>Desulfobulbia</taxon>
        <taxon>Desulfobulbales</taxon>
        <taxon>Desulfocapsaceae</taxon>
        <taxon>Desulforhopalus</taxon>
    </lineage>
</organism>
<feature type="binding site" evidence="11">
    <location>
        <position position="107"/>
    </location>
    <ligand>
        <name>[4Fe-4S] cluster</name>
        <dbReference type="ChEBI" id="CHEBI:49883"/>
        <note>4Fe-4S-S-AdoMet</note>
    </ligand>
</feature>
<evidence type="ECO:0000256" key="9">
    <source>
        <dbReference type="ARBA" id="ARBA00023014"/>
    </source>
</evidence>
<dbReference type="InterPro" id="IPR007197">
    <property type="entry name" value="rSAM"/>
</dbReference>
<dbReference type="InterPro" id="IPR003739">
    <property type="entry name" value="Lys_aminomutase/Glu_NH3_mut"/>
</dbReference>
<keyword evidence="4 11" id="KW-0004">4Fe-4S</keyword>
<evidence type="ECO:0000256" key="11">
    <source>
        <dbReference type="PIRSR" id="PIRSR004911-1"/>
    </source>
</evidence>
<dbReference type="SFLD" id="SFLDS00029">
    <property type="entry name" value="Radical_SAM"/>
    <property type="match status" value="1"/>
</dbReference>
<dbReference type="AlphaFoldDB" id="A0A1H0PFL7"/>
<name>A0A1H0PFL7_9BACT</name>
<feature type="domain" description="Radical SAM core" evidence="13">
    <location>
        <begin position="89"/>
        <end position="301"/>
    </location>
</feature>
<evidence type="ECO:0000256" key="12">
    <source>
        <dbReference type="PIRSR" id="PIRSR603739-50"/>
    </source>
</evidence>
<reference evidence="14" key="1">
    <citation type="submission" date="2016-10" db="EMBL/GenBank/DDBJ databases">
        <authorList>
            <person name="de Groot N.N."/>
        </authorList>
    </citation>
    <scope>NUCLEOTIDE SEQUENCE [LARGE SCALE GENOMIC DNA]</scope>
    <source>
        <strain evidence="14">DSM 12130</strain>
    </source>
</reference>
<feature type="binding site" evidence="11">
    <location>
        <position position="103"/>
    </location>
    <ligand>
        <name>[4Fe-4S] cluster</name>
        <dbReference type="ChEBI" id="CHEBI:49883"/>
        <note>4Fe-4S-S-AdoMet</note>
    </ligand>
</feature>
<keyword evidence="6 11" id="KW-0479">Metal-binding</keyword>
<dbReference type="PANTHER" id="PTHR30538">
    <property type="entry name" value="LYSINE 2,3-AMINOMUTASE-RELATED"/>
    <property type="match status" value="1"/>
</dbReference>
<comment type="cofactor">
    <cofactor evidence="1 12">
        <name>pyridoxal 5'-phosphate</name>
        <dbReference type="ChEBI" id="CHEBI:597326"/>
    </cofactor>
</comment>
<dbReference type="EMBL" id="FNJI01000009">
    <property type="protein sequence ID" value="SDP03445.1"/>
    <property type="molecule type" value="Genomic_DNA"/>
</dbReference>
<dbReference type="GO" id="GO:0046872">
    <property type="term" value="F:metal ion binding"/>
    <property type="evidence" value="ECO:0007669"/>
    <property type="project" value="UniProtKB-KW"/>
</dbReference>
<dbReference type="GO" id="GO:0051539">
    <property type="term" value="F:4 iron, 4 sulfur cluster binding"/>
    <property type="evidence" value="ECO:0007669"/>
    <property type="project" value="UniProtKB-KW"/>
</dbReference>
<evidence type="ECO:0000256" key="7">
    <source>
        <dbReference type="ARBA" id="ARBA00022898"/>
    </source>
</evidence>
<dbReference type="Pfam" id="PF12544">
    <property type="entry name" value="LAM_C"/>
    <property type="match status" value="1"/>
</dbReference>
<sequence>MENWQEILQQSITTPEGLAERLGCDINALPEVIANFPMRINPYFLNLVTAADDPLGKQVIPDKAELDDRVCIPDPLGEEELSPVPNLVHKYPDRVLFLVNNSCAVYCRFCTRKRMVGTPRMRTSKETLEQGYEYLKSHPEVREVLVSGGDPLLLSDTMLDEILGNLRKIPSIEIIRIGTRVPSVLPMRVTEDLVAVLKKYHPLYINTHFNHPREITEQSSLACTMLADAGIPLGCQTVLLKGVNDNIDTIKELMRGLLRIRVKPYYLFQADLTRGVDHFRTNTRVGIDIMKQLYSHLSGMAVPTFVLDAPGGKGKIPLTPDYIVSSSDKELVFENYQGKLCVYPEAGCSL</sequence>
<dbReference type="GO" id="GO:0016853">
    <property type="term" value="F:isomerase activity"/>
    <property type="evidence" value="ECO:0007669"/>
    <property type="project" value="UniProtKB-KW"/>
</dbReference>
<proteinExistence type="inferred from homology"/>
<dbReference type="Pfam" id="PF04055">
    <property type="entry name" value="Radical_SAM"/>
    <property type="match status" value="1"/>
</dbReference>
<dbReference type="Proteomes" id="UP000199073">
    <property type="component" value="Unassembled WGS sequence"/>
</dbReference>
<evidence type="ECO:0000256" key="3">
    <source>
        <dbReference type="ARBA" id="ARBA00008703"/>
    </source>
</evidence>
<dbReference type="SFLD" id="SFLDG01070">
    <property type="entry name" value="PLP-dependent"/>
    <property type="match status" value="1"/>
</dbReference>
<dbReference type="InterPro" id="IPR025895">
    <property type="entry name" value="LAM_C_dom"/>
</dbReference>
<keyword evidence="5" id="KW-0949">S-adenosyl-L-methionine</keyword>
<evidence type="ECO:0000256" key="1">
    <source>
        <dbReference type="ARBA" id="ARBA00001933"/>
    </source>
</evidence>
<feature type="binding site" evidence="11">
    <location>
        <position position="110"/>
    </location>
    <ligand>
        <name>[4Fe-4S] cluster</name>
        <dbReference type="ChEBI" id="CHEBI:49883"/>
        <note>4Fe-4S-S-AdoMet</note>
    </ligand>
</feature>
<keyword evidence="7 12" id="KW-0663">Pyridoxal phosphate</keyword>
<keyword evidence="9 11" id="KW-0411">Iron-sulfur</keyword>
<evidence type="ECO:0000256" key="5">
    <source>
        <dbReference type="ARBA" id="ARBA00022691"/>
    </source>
</evidence>
<evidence type="ECO:0000256" key="8">
    <source>
        <dbReference type="ARBA" id="ARBA00023004"/>
    </source>
</evidence>
<dbReference type="SUPFAM" id="SSF102114">
    <property type="entry name" value="Radical SAM enzymes"/>
    <property type="match status" value="1"/>
</dbReference>
<dbReference type="PANTHER" id="PTHR30538:SF1">
    <property type="entry name" value="L-LYSINE 2,3-AMINOMUTASE"/>
    <property type="match status" value="1"/>
</dbReference>